<organism evidence="2">
    <name type="scientific">Anopheles marajoara</name>
    <dbReference type="NCBI Taxonomy" id="58244"/>
    <lineage>
        <taxon>Eukaryota</taxon>
        <taxon>Metazoa</taxon>
        <taxon>Ecdysozoa</taxon>
        <taxon>Arthropoda</taxon>
        <taxon>Hexapoda</taxon>
        <taxon>Insecta</taxon>
        <taxon>Pterygota</taxon>
        <taxon>Neoptera</taxon>
        <taxon>Endopterygota</taxon>
        <taxon>Diptera</taxon>
        <taxon>Nematocera</taxon>
        <taxon>Culicoidea</taxon>
        <taxon>Culicidae</taxon>
        <taxon>Anophelinae</taxon>
        <taxon>Anopheles</taxon>
    </lineage>
</organism>
<keyword evidence="1" id="KW-0732">Signal</keyword>
<evidence type="ECO:0000256" key="1">
    <source>
        <dbReference type="SAM" id="SignalP"/>
    </source>
</evidence>
<dbReference type="EMBL" id="GGFJ01014689">
    <property type="protein sequence ID" value="MBW63830.1"/>
    <property type="molecule type" value="Transcribed_RNA"/>
</dbReference>
<protein>
    <submittedName>
        <fullName evidence="2">Putative secreted protein</fullName>
    </submittedName>
</protein>
<evidence type="ECO:0000313" key="2">
    <source>
        <dbReference type="EMBL" id="MBW63830.1"/>
    </source>
</evidence>
<name>A0A2M4CES7_9DIPT</name>
<proteinExistence type="predicted"/>
<dbReference type="AlphaFoldDB" id="A0A2M4CES7"/>
<feature type="signal peptide" evidence="1">
    <location>
        <begin position="1"/>
        <end position="19"/>
    </location>
</feature>
<reference evidence="2" key="1">
    <citation type="submission" date="2018-01" db="EMBL/GenBank/DDBJ databases">
        <title>An insight into the sialome of Amazonian anophelines.</title>
        <authorList>
            <person name="Ribeiro J.M."/>
            <person name="Scarpassa V."/>
            <person name="Calvo E."/>
        </authorList>
    </citation>
    <scope>NUCLEOTIDE SEQUENCE</scope>
    <source>
        <tissue evidence="2">Salivary glands</tissue>
    </source>
</reference>
<sequence>MVINILALSLSLSVPKIYPAHIHSCWHTWTWGLPGVAADGIGRVGCYWKQRIVEHLSSGTAGAAAIRI</sequence>
<feature type="chain" id="PRO_5014604343" evidence="1">
    <location>
        <begin position="20"/>
        <end position="68"/>
    </location>
</feature>
<accession>A0A2M4CES7</accession>